<name>A0A9D4UK56_ADICA</name>
<gene>
    <name evidence="1" type="ORF">GOP47_0015300</name>
</gene>
<sequence length="62" mass="7016">MANEEEAIEKENLSHVPNMPIREDIEKEAIYALNIMANQEQLGSVQDGGGQHEYIQEGYNLL</sequence>
<reference evidence="1" key="1">
    <citation type="submission" date="2021-01" db="EMBL/GenBank/DDBJ databases">
        <title>Adiantum capillus-veneris genome.</title>
        <authorList>
            <person name="Fang Y."/>
            <person name="Liao Q."/>
        </authorList>
    </citation>
    <scope>NUCLEOTIDE SEQUENCE</scope>
    <source>
        <strain evidence="1">H3</strain>
        <tissue evidence="1">Leaf</tissue>
    </source>
</reference>
<dbReference type="Proteomes" id="UP000886520">
    <property type="component" value="Chromosome 15"/>
</dbReference>
<comment type="caution">
    <text evidence="1">The sequence shown here is derived from an EMBL/GenBank/DDBJ whole genome shotgun (WGS) entry which is preliminary data.</text>
</comment>
<evidence type="ECO:0000313" key="2">
    <source>
        <dbReference type="Proteomes" id="UP000886520"/>
    </source>
</evidence>
<keyword evidence="2" id="KW-1185">Reference proteome</keyword>
<organism evidence="1 2">
    <name type="scientific">Adiantum capillus-veneris</name>
    <name type="common">Maidenhair fern</name>
    <dbReference type="NCBI Taxonomy" id="13818"/>
    <lineage>
        <taxon>Eukaryota</taxon>
        <taxon>Viridiplantae</taxon>
        <taxon>Streptophyta</taxon>
        <taxon>Embryophyta</taxon>
        <taxon>Tracheophyta</taxon>
        <taxon>Polypodiopsida</taxon>
        <taxon>Polypodiidae</taxon>
        <taxon>Polypodiales</taxon>
        <taxon>Pteridineae</taxon>
        <taxon>Pteridaceae</taxon>
        <taxon>Vittarioideae</taxon>
        <taxon>Adiantum</taxon>
    </lineage>
</organism>
<accession>A0A9D4UK56</accession>
<proteinExistence type="predicted"/>
<protein>
    <submittedName>
        <fullName evidence="1">Uncharacterized protein</fullName>
    </submittedName>
</protein>
<evidence type="ECO:0000313" key="1">
    <source>
        <dbReference type="EMBL" id="KAI5068999.1"/>
    </source>
</evidence>
<dbReference type="EMBL" id="JABFUD020000015">
    <property type="protein sequence ID" value="KAI5068999.1"/>
    <property type="molecule type" value="Genomic_DNA"/>
</dbReference>
<dbReference type="AlphaFoldDB" id="A0A9D4UK56"/>